<evidence type="ECO:0000313" key="1">
    <source>
        <dbReference type="EMBL" id="MBC1302887.1"/>
    </source>
</evidence>
<sequence>MIGNSLQCEYIGWGNLEQVRSQPVAENEALIFTDPAGSAGILIHGFLDCLRSPELQAKIPRQFSENDVAGVMVEMVRTLPENLLKEWRNQSNTNQTAVCAKLRWSTTQILS</sequence>
<gene>
    <name evidence="1" type="ORF">GNE12_13290</name>
</gene>
<organism evidence="1 2">
    <name type="scientific">Trichormus variabilis N2B</name>
    <dbReference type="NCBI Taxonomy" id="2681315"/>
    <lineage>
        <taxon>Bacteria</taxon>
        <taxon>Bacillati</taxon>
        <taxon>Cyanobacteriota</taxon>
        <taxon>Cyanophyceae</taxon>
        <taxon>Nostocales</taxon>
        <taxon>Nostocaceae</taxon>
        <taxon>Trichormus</taxon>
    </lineage>
</organism>
<dbReference type="RefSeq" id="WP_011320438.1">
    <property type="nucleotide sequence ID" value="NZ_JACKZP010000045.1"/>
</dbReference>
<evidence type="ECO:0000313" key="2">
    <source>
        <dbReference type="Proteomes" id="UP000570851"/>
    </source>
</evidence>
<dbReference type="GeneID" id="58726537"/>
<proteinExistence type="predicted"/>
<keyword evidence="2" id="KW-1185">Reference proteome</keyword>
<dbReference type="Proteomes" id="UP000570851">
    <property type="component" value="Unassembled WGS sequence"/>
</dbReference>
<name>A0ABR6S901_ANAVA</name>
<protein>
    <submittedName>
        <fullName evidence="1">Uncharacterized protein</fullName>
    </submittedName>
</protein>
<reference evidence="1 2" key="1">
    <citation type="submission" date="2019-11" db="EMBL/GenBank/DDBJ databases">
        <title>Comparison of genomes from free-living endosymbiotic cyanobacteria isolated from Azolla.</title>
        <authorList>
            <person name="Thiel T."/>
            <person name="Pratte B."/>
        </authorList>
    </citation>
    <scope>NUCLEOTIDE SEQUENCE [LARGE SCALE GENOMIC DNA]</scope>
    <source>
        <strain evidence="1 2">N2B</strain>
    </source>
</reference>
<accession>A0ABR6S901</accession>
<comment type="caution">
    <text evidence="1">The sequence shown here is derived from an EMBL/GenBank/DDBJ whole genome shotgun (WGS) entry which is preliminary data.</text>
</comment>
<dbReference type="EMBL" id="JACKZP010000045">
    <property type="protein sequence ID" value="MBC1302887.1"/>
    <property type="molecule type" value="Genomic_DNA"/>
</dbReference>